<keyword evidence="1" id="KW-0677">Repeat</keyword>
<dbReference type="InterPro" id="IPR004088">
    <property type="entry name" value="KH_dom_type_1"/>
</dbReference>
<dbReference type="CDD" id="cd22460">
    <property type="entry name" value="KH-I_PEPPER_rpt2_like"/>
    <property type="match status" value="2"/>
</dbReference>
<dbReference type="Pfam" id="PF00013">
    <property type="entry name" value="KH_1"/>
    <property type="match status" value="5"/>
</dbReference>
<dbReference type="AlphaFoldDB" id="A0AAV7DWZ0"/>
<evidence type="ECO:0000313" key="5">
    <source>
        <dbReference type="EMBL" id="KAG9440006.1"/>
    </source>
</evidence>
<feature type="compositionally biased region" description="Basic and acidic residues" evidence="3">
    <location>
        <begin position="197"/>
        <end position="208"/>
    </location>
</feature>
<proteinExistence type="predicted"/>
<feature type="domain" description="K Homology" evidence="4">
    <location>
        <begin position="381"/>
        <end position="454"/>
    </location>
</feature>
<evidence type="ECO:0000256" key="2">
    <source>
        <dbReference type="PROSITE-ProRule" id="PRU00117"/>
    </source>
</evidence>
<gene>
    <name evidence="5" type="ORF">H6P81_020171</name>
</gene>
<dbReference type="PANTHER" id="PTHR10288">
    <property type="entry name" value="KH DOMAIN CONTAINING RNA BINDING PROTEIN"/>
    <property type="match status" value="1"/>
</dbReference>
<protein>
    <recommendedName>
        <fullName evidence="4">K Homology domain-containing protein</fullName>
    </recommendedName>
</protein>
<dbReference type="Gene3D" id="3.30.1370.10">
    <property type="entry name" value="K Homology domain, type 1"/>
    <property type="match status" value="3"/>
</dbReference>
<organism evidence="5 6">
    <name type="scientific">Aristolochia fimbriata</name>
    <name type="common">White veined hardy Dutchman's pipe vine</name>
    <dbReference type="NCBI Taxonomy" id="158543"/>
    <lineage>
        <taxon>Eukaryota</taxon>
        <taxon>Viridiplantae</taxon>
        <taxon>Streptophyta</taxon>
        <taxon>Embryophyta</taxon>
        <taxon>Tracheophyta</taxon>
        <taxon>Spermatophyta</taxon>
        <taxon>Magnoliopsida</taxon>
        <taxon>Magnoliidae</taxon>
        <taxon>Piperales</taxon>
        <taxon>Aristolochiaceae</taxon>
        <taxon>Aristolochia</taxon>
    </lineage>
</organism>
<feature type="domain" description="K Homology" evidence="4">
    <location>
        <begin position="232"/>
        <end position="307"/>
    </location>
</feature>
<dbReference type="Proteomes" id="UP000825729">
    <property type="component" value="Unassembled WGS sequence"/>
</dbReference>
<feature type="compositionally biased region" description="Basic and acidic residues" evidence="3">
    <location>
        <begin position="102"/>
        <end position="112"/>
    </location>
</feature>
<name>A0AAV7DWZ0_ARIFI</name>
<dbReference type="EMBL" id="JAINDJ010000008">
    <property type="protein sequence ID" value="KAG9440006.1"/>
    <property type="molecule type" value="Genomic_DNA"/>
</dbReference>
<evidence type="ECO:0000313" key="6">
    <source>
        <dbReference type="Proteomes" id="UP000825729"/>
    </source>
</evidence>
<feature type="domain" description="K Homology" evidence="4">
    <location>
        <begin position="467"/>
        <end position="542"/>
    </location>
</feature>
<accession>A0AAV7DWZ0</accession>
<dbReference type="SMART" id="SM00322">
    <property type="entry name" value="KH"/>
    <property type="match status" value="5"/>
</dbReference>
<evidence type="ECO:0000256" key="3">
    <source>
        <dbReference type="SAM" id="MobiDB-lite"/>
    </source>
</evidence>
<feature type="region of interest" description="Disordered" evidence="3">
    <location>
        <begin position="1"/>
        <end position="22"/>
    </location>
</feature>
<dbReference type="SUPFAM" id="SSF54791">
    <property type="entry name" value="Eukaryotic type KH-domain (KH-domain type I)"/>
    <property type="match status" value="5"/>
</dbReference>
<dbReference type="Gene3D" id="3.30.310.210">
    <property type="match status" value="1"/>
</dbReference>
<dbReference type="PROSITE" id="PS50084">
    <property type="entry name" value="KH_TYPE_1"/>
    <property type="match status" value="5"/>
</dbReference>
<dbReference type="InterPro" id="IPR004087">
    <property type="entry name" value="KH_dom"/>
</dbReference>
<evidence type="ECO:0000256" key="1">
    <source>
        <dbReference type="ARBA" id="ARBA00022737"/>
    </source>
</evidence>
<keyword evidence="2" id="KW-0694">RNA-binding</keyword>
<keyword evidence="6" id="KW-1185">Reference proteome</keyword>
<dbReference type="GO" id="GO:0003723">
    <property type="term" value="F:RNA binding"/>
    <property type="evidence" value="ECO:0007669"/>
    <property type="project" value="UniProtKB-UniRule"/>
</dbReference>
<dbReference type="CDD" id="cd22459">
    <property type="entry name" value="KH-I_PEPPER_rpt1_like"/>
    <property type="match status" value="2"/>
</dbReference>
<reference evidence="5 6" key="1">
    <citation type="submission" date="2021-07" db="EMBL/GenBank/DDBJ databases">
        <title>The Aristolochia fimbriata genome: insights into angiosperm evolution, floral development and chemical biosynthesis.</title>
        <authorList>
            <person name="Jiao Y."/>
        </authorList>
    </citation>
    <scope>NUCLEOTIDE SEQUENCE [LARGE SCALE GENOMIC DNA]</scope>
    <source>
        <strain evidence="5">IBCAS-2021</strain>
        <tissue evidence="5">Leaf</tissue>
    </source>
</reference>
<evidence type="ECO:0000259" key="4">
    <source>
        <dbReference type="SMART" id="SM00322"/>
    </source>
</evidence>
<feature type="domain" description="K Homology" evidence="4">
    <location>
        <begin position="625"/>
        <end position="695"/>
    </location>
</feature>
<comment type="caution">
    <text evidence="5">The sequence shown here is derived from an EMBL/GenBank/DDBJ whole genome shotgun (WGS) entry which is preliminary data.</text>
</comment>
<feature type="domain" description="K Homology" evidence="4">
    <location>
        <begin position="43"/>
        <end position="113"/>
    </location>
</feature>
<feature type="region of interest" description="Disordered" evidence="3">
    <location>
        <begin position="102"/>
        <end position="209"/>
    </location>
</feature>
<dbReference type="InterPro" id="IPR036612">
    <property type="entry name" value="KH_dom_type_1_sf"/>
</dbReference>
<sequence length="701" mass="76449">MSFSITPSKRPYEPSAMEPNGRRKWTRTASFQTQQQSIIQNLGSIVFRVLCPASKSGGVIGKGGCIISKIREETGAKIKVEDIVLGCDERVIVIMGPEKDVDTIEEQSKDDEVNVNYNDDNGDDNGDGNRNVDDNEDKEEGSKYKEGGEEEEEDEEEEEEGEEQEEVEEEEEAEEEEEEEEEDEEEEADEEVNAALKDSKSDRVEKESPAAQRALLLVFERIFREEDGRDEDPVVARLLVLSSQVGCLLGKGGSVIKQMSALSGAQIRILPRDKLPPCASPIDELVQISGGIDTVKKALRLVSQQLMANPPRDRDSFPPTLFSSTLTYHFPSRPYLETFPPNYHFPTHGAPYPGGPHDASDFHLSKFHDVAAPGRMKIQPEILTFRLLCVNEKLGSIIGKGGSIIRSLQLETGADIKILEGDDESEDRIIVVSAPAHPDERISAAQDALLRIQSRILRAASDSSTDKAVLSRMLVSSSQIGCLLGKGGAVIAEMRKLTGAHIRILGKDQIPKCASENEEVVQIMGEFETVQEALFQIAARFLGSSLHKFDAFGGFPPHDERIGFMHNMHRPGMAPHISDRMHSSTSWGPPGTSDTGGLVGMSDYAGMPQRRVSSFGSGSQTAIITSTTIEVVVPRAVVPSIYGEDGGCLKQIRQISGAKITITEPRPGATETAIIISGAPDQTHAAQSLLQAFVMSETGSP</sequence>
<feature type="compositionally biased region" description="Acidic residues" evidence="3">
    <location>
        <begin position="148"/>
        <end position="192"/>
    </location>
</feature>